<evidence type="ECO:0000313" key="1">
    <source>
        <dbReference type="EMBL" id="MBC3446861.1"/>
    </source>
</evidence>
<dbReference type="RefSeq" id="WP_186733623.1">
    <property type="nucleotide sequence ID" value="NZ_JABWRJ020000004.1"/>
</dbReference>
<reference evidence="1" key="2">
    <citation type="submission" date="2020-07" db="EMBL/GenBank/DDBJ databases">
        <authorList>
            <person name="Lood C."/>
            <person name="Girard L."/>
        </authorList>
    </citation>
    <scope>NUCLEOTIDE SEQUENCE</scope>
    <source>
        <strain evidence="1">BW13M1</strain>
    </source>
</reference>
<gene>
    <name evidence="1" type="ORF">HU751_13840</name>
</gene>
<name>A0A923G8V9_9PSED</name>
<protein>
    <submittedName>
        <fullName evidence="1">Uncharacterized protein</fullName>
    </submittedName>
</protein>
<dbReference type="EMBL" id="JABWRJ010000016">
    <property type="protein sequence ID" value="MBC3446861.1"/>
    <property type="molecule type" value="Genomic_DNA"/>
</dbReference>
<dbReference type="AlphaFoldDB" id="A0A923G8V9"/>
<accession>A0A923G8V9</accession>
<sequence>MEAWLAGLLGALVGAAGSFGGIWIQSRYQHQREMAKMVMESATKDRDHLLEMARKNGGGGPLPPVVLFVHYHGEMFKLMGKGKLNHKRLKKLHEENSEMWRLIRELDEKRRAAGL</sequence>
<organism evidence="1">
    <name type="scientific">Pseudomonas peradeniyensis</name>
    <dbReference type="NCBI Taxonomy" id="2745488"/>
    <lineage>
        <taxon>Bacteria</taxon>
        <taxon>Pseudomonadati</taxon>
        <taxon>Pseudomonadota</taxon>
        <taxon>Gammaproteobacteria</taxon>
        <taxon>Pseudomonadales</taxon>
        <taxon>Pseudomonadaceae</taxon>
        <taxon>Pseudomonas</taxon>
    </lineage>
</organism>
<reference evidence="1" key="1">
    <citation type="journal article" date="2020" name="Microorganisms">
        <title>Reliable Identification of Environmental Pseudomonas Isolates Using the rpoD Gene.</title>
        <authorList>
            <consortium name="The Broad Institute Genome Sequencing Platform"/>
            <person name="Girard L."/>
            <person name="Lood C."/>
            <person name="Rokni-Zadeh H."/>
            <person name="van Noort V."/>
            <person name="Lavigne R."/>
            <person name="De Mot R."/>
        </authorList>
    </citation>
    <scope>NUCLEOTIDE SEQUENCE</scope>
    <source>
        <strain evidence="1">BW13M1</strain>
    </source>
</reference>
<comment type="caution">
    <text evidence="1">The sequence shown here is derived from an EMBL/GenBank/DDBJ whole genome shotgun (WGS) entry which is preliminary data.</text>
</comment>
<proteinExistence type="predicted"/>